<keyword evidence="10" id="KW-1185">Reference proteome</keyword>
<comment type="similarity">
    <text evidence="7">Belongs to the TRAP transporter large permease family.</text>
</comment>
<accession>A0A545TD33</accession>
<evidence type="ECO:0000256" key="3">
    <source>
        <dbReference type="ARBA" id="ARBA00022519"/>
    </source>
</evidence>
<dbReference type="PANTHER" id="PTHR33362">
    <property type="entry name" value="SIALIC ACID TRAP TRANSPORTER PERMEASE PROTEIN SIAT-RELATED"/>
    <property type="match status" value="1"/>
</dbReference>
<feature type="transmembrane region" description="Helical" evidence="7">
    <location>
        <begin position="6"/>
        <end position="33"/>
    </location>
</feature>
<feature type="transmembrane region" description="Helical" evidence="7">
    <location>
        <begin position="363"/>
        <end position="384"/>
    </location>
</feature>
<comment type="caution">
    <text evidence="9">The sequence shown here is derived from an EMBL/GenBank/DDBJ whole genome shotgun (WGS) entry which is preliminary data.</text>
</comment>
<dbReference type="PIRSF" id="PIRSF006066">
    <property type="entry name" value="HI0050"/>
    <property type="match status" value="1"/>
</dbReference>
<feature type="transmembrane region" description="Helical" evidence="7">
    <location>
        <begin position="396"/>
        <end position="417"/>
    </location>
</feature>
<dbReference type="InterPro" id="IPR010656">
    <property type="entry name" value="DctM"/>
</dbReference>
<feature type="transmembrane region" description="Helical" evidence="7">
    <location>
        <begin position="175"/>
        <end position="196"/>
    </location>
</feature>
<comment type="subcellular location">
    <subcellularLocation>
        <location evidence="1 7">Cell inner membrane</location>
        <topology evidence="1 7">Multi-pass membrane protein</topology>
    </subcellularLocation>
</comment>
<feature type="transmembrane region" description="Helical" evidence="7">
    <location>
        <begin position="244"/>
        <end position="263"/>
    </location>
</feature>
<name>A0A545TD33_9GAMM</name>
<dbReference type="GO" id="GO:0022857">
    <property type="term" value="F:transmembrane transporter activity"/>
    <property type="evidence" value="ECO:0007669"/>
    <property type="project" value="UniProtKB-UniRule"/>
</dbReference>
<proteinExistence type="inferred from homology"/>
<comment type="subunit">
    <text evidence="7">The complex comprises the extracytoplasmic solute receptor protein and the two transmembrane proteins.</text>
</comment>
<evidence type="ECO:0000313" key="9">
    <source>
        <dbReference type="EMBL" id="TQV75127.1"/>
    </source>
</evidence>
<protein>
    <recommendedName>
        <fullName evidence="7">TRAP transporter large permease protein</fullName>
    </recommendedName>
</protein>
<evidence type="ECO:0000256" key="6">
    <source>
        <dbReference type="ARBA" id="ARBA00023136"/>
    </source>
</evidence>
<dbReference type="Proteomes" id="UP000317839">
    <property type="component" value="Unassembled WGS sequence"/>
</dbReference>
<evidence type="ECO:0000256" key="2">
    <source>
        <dbReference type="ARBA" id="ARBA00022475"/>
    </source>
</evidence>
<feature type="transmembrane region" description="Helical" evidence="7">
    <location>
        <begin position="45"/>
        <end position="68"/>
    </location>
</feature>
<comment type="caution">
    <text evidence="7">Lacks conserved residue(s) required for the propagation of feature annotation.</text>
</comment>
<keyword evidence="4 7" id="KW-0812">Transmembrane</keyword>
<dbReference type="AlphaFoldDB" id="A0A545TD33"/>
<evidence type="ECO:0000256" key="5">
    <source>
        <dbReference type="ARBA" id="ARBA00022989"/>
    </source>
</evidence>
<organism evidence="9 10">
    <name type="scientific">Aliikangiella marina</name>
    <dbReference type="NCBI Taxonomy" id="1712262"/>
    <lineage>
        <taxon>Bacteria</taxon>
        <taxon>Pseudomonadati</taxon>
        <taxon>Pseudomonadota</taxon>
        <taxon>Gammaproteobacteria</taxon>
        <taxon>Oceanospirillales</taxon>
        <taxon>Pleioneaceae</taxon>
        <taxon>Aliikangiella</taxon>
    </lineage>
</organism>
<dbReference type="GO" id="GO:0005886">
    <property type="term" value="C:plasma membrane"/>
    <property type="evidence" value="ECO:0007669"/>
    <property type="project" value="UniProtKB-SubCell"/>
</dbReference>
<gene>
    <name evidence="9" type="ORF">FLL45_09320</name>
</gene>
<keyword evidence="7" id="KW-0813">Transport</keyword>
<evidence type="ECO:0000313" key="10">
    <source>
        <dbReference type="Proteomes" id="UP000317839"/>
    </source>
</evidence>
<dbReference type="NCBIfam" id="TIGR00786">
    <property type="entry name" value="dctM"/>
    <property type="match status" value="1"/>
</dbReference>
<feature type="transmembrane region" description="Helical" evidence="7">
    <location>
        <begin position="88"/>
        <end position="121"/>
    </location>
</feature>
<dbReference type="RefSeq" id="WP_142941744.1">
    <property type="nucleotide sequence ID" value="NZ_VIKR01000002.1"/>
</dbReference>
<feature type="domain" description="TRAP C4-dicarboxylate transport system permease DctM subunit" evidence="8">
    <location>
        <begin position="8"/>
        <end position="420"/>
    </location>
</feature>
<dbReference type="Pfam" id="PF06808">
    <property type="entry name" value="DctM"/>
    <property type="match status" value="1"/>
</dbReference>
<feature type="transmembrane region" description="Helical" evidence="7">
    <location>
        <begin position="133"/>
        <end position="155"/>
    </location>
</feature>
<evidence type="ECO:0000256" key="7">
    <source>
        <dbReference type="RuleBase" id="RU369079"/>
    </source>
</evidence>
<evidence type="ECO:0000256" key="1">
    <source>
        <dbReference type="ARBA" id="ARBA00004429"/>
    </source>
</evidence>
<sequence>MEWLLPVIIILLGLSGLPLYIVIVSLAMWGFYLAEIDLFVIAIEIYRLTDIPILSALPLFTFAGYLLSESKTSERLVAVSKALLGWLPAGLAIVTLLVSAIFTAFTGATGATIVALGALLYPALVSEGYRENFSLGLVTTSGSLGLLIPPALPLILYGVIAQQLDLEIQFTLQDLLVAGIIPALLMVFLLSVWAVVSNRQQTSQRVSFSWQRLGQAAKQSAWELPLVPLVLIGVYSGFFTLSEIAVISCVYLIIVEVFVYKEIPVKRLTTIGSQAMVMSGGIMIVLAVSLALANWMVDQSLPQQLFEWTKQYVDDKLSFLILLNIILLVLGAVLDIFSALVIMVPLILPVAASFGIHPVHLGIIFLANMQIGYLTPPIGMNLFIASYRFGKPIGEIFRSVVPFILLLLLALLMITYIPQLSLMFVG</sequence>
<keyword evidence="2" id="KW-1003">Cell membrane</keyword>
<comment type="function">
    <text evidence="7">Part of the tripartite ATP-independent periplasmic (TRAP) transport system.</text>
</comment>
<dbReference type="OrthoDB" id="9796052at2"/>
<keyword evidence="6 7" id="KW-0472">Membrane</keyword>
<reference evidence="9 10" key="1">
    <citation type="submission" date="2019-06" db="EMBL/GenBank/DDBJ databases">
        <title>Draft genome of Aliikangiella marina GYP-15.</title>
        <authorList>
            <person name="Wang G."/>
        </authorList>
    </citation>
    <scope>NUCLEOTIDE SEQUENCE [LARGE SCALE GENOMIC DNA]</scope>
    <source>
        <strain evidence="9 10">GYP-15</strain>
    </source>
</reference>
<dbReference type="EMBL" id="VIKR01000002">
    <property type="protein sequence ID" value="TQV75127.1"/>
    <property type="molecule type" value="Genomic_DNA"/>
</dbReference>
<feature type="transmembrane region" description="Helical" evidence="7">
    <location>
        <begin position="317"/>
        <end position="334"/>
    </location>
</feature>
<keyword evidence="5 7" id="KW-1133">Transmembrane helix</keyword>
<evidence type="ECO:0000259" key="8">
    <source>
        <dbReference type="Pfam" id="PF06808"/>
    </source>
</evidence>
<keyword evidence="3 7" id="KW-0997">Cell inner membrane</keyword>
<dbReference type="InterPro" id="IPR004681">
    <property type="entry name" value="TRAP_DctM"/>
</dbReference>
<evidence type="ECO:0000256" key="4">
    <source>
        <dbReference type="ARBA" id="ARBA00022692"/>
    </source>
</evidence>
<feature type="transmembrane region" description="Helical" evidence="7">
    <location>
        <begin position="275"/>
        <end position="297"/>
    </location>
</feature>